<keyword evidence="1" id="KW-0378">Hydrolase</keyword>
<dbReference type="Proteomes" id="UP001151760">
    <property type="component" value="Unassembled WGS sequence"/>
</dbReference>
<evidence type="ECO:0000256" key="2">
    <source>
        <dbReference type="PROSITE-ProRule" id="PRU00047"/>
    </source>
</evidence>
<name>A0ABQ5EMQ8_9ASTR</name>
<keyword evidence="2" id="KW-0479">Metal-binding</keyword>
<gene>
    <name evidence="6" type="ORF">Tco_0978353</name>
</gene>
<organism evidence="6 7">
    <name type="scientific">Tanacetum coccineum</name>
    <dbReference type="NCBI Taxonomy" id="301880"/>
    <lineage>
        <taxon>Eukaryota</taxon>
        <taxon>Viridiplantae</taxon>
        <taxon>Streptophyta</taxon>
        <taxon>Embryophyta</taxon>
        <taxon>Tracheophyta</taxon>
        <taxon>Spermatophyta</taxon>
        <taxon>Magnoliopsida</taxon>
        <taxon>eudicotyledons</taxon>
        <taxon>Gunneridae</taxon>
        <taxon>Pentapetalae</taxon>
        <taxon>asterids</taxon>
        <taxon>campanulids</taxon>
        <taxon>Asterales</taxon>
        <taxon>Asteraceae</taxon>
        <taxon>Asteroideae</taxon>
        <taxon>Anthemideae</taxon>
        <taxon>Anthemidinae</taxon>
        <taxon>Tanacetum</taxon>
    </lineage>
</organism>
<feature type="coiled-coil region" evidence="3">
    <location>
        <begin position="557"/>
        <end position="591"/>
    </location>
</feature>
<dbReference type="InterPro" id="IPR039537">
    <property type="entry name" value="Retrotran_Ty1/copia-like"/>
</dbReference>
<feature type="coiled-coil region" evidence="3">
    <location>
        <begin position="686"/>
        <end position="716"/>
    </location>
</feature>
<dbReference type="Pfam" id="PF22936">
    <property type="entry name" value="Pol_BBD"/>
    <property type="match status" value="1"/>
</dbReference>
<evidence type="ECO:0000259" key="5">
    <source>
        <dbReference type="PROSITE" id="PS50158"/>
    </source>
</evidence>
<dbReference type="PANTHER" id="PTHR42648:SF32">
    <property type="entry name" value="RIBONUCLEASE H-LIKE DOMAIN, GAG-PRE-INTEGRASE DOMAIN PROTEIN-RELATED"/>
    <property type="match status" value="1"/>
</dbReference>
<comment type="caution">
    <text evidence="6">The sequence shown here is derived from an EMBL/GenBank/DDBJ whole genome shotgun (WGS) entry which is preliminary data.</text>
</comment>
<feature type="domain" description="CCHC-type" evidence="5">
    <location>
        <begin position="22"/>
        <end position="37"/>
    </location>
</feature>
<dbReference type="EMBL" id="BQNB010016473">
    <property type="protein sequence ID" value="GJT52196.1"/>
    <property type="molecule type" value="Genomic_DNA"/>
</dbReference>
<dbReference type="PROSITE" id="PS50158">
    <property type="entry name" value="ZF_CCHC"/>
    <property type="match status" value="1"/>
</dbReference>
<feature type="coiled-coil region" evidence="3">
    <location>
        <begin position="192"/>
        <end position="219"/>
    </location>
</feature>
<evidence type="ECO:0000256" key="3">
    <source>
        <dbReference type="SAM" id="Coils"/>
    </source>
</evidence>
<evidence type="ECO:0000313" key="6">
    <source>
        <dbReference type="EMBL" id="GJT52196.1"/>
    </source>
</evidence>
<dbReference type="Gene3D" id="4.10.60.10">
    <property type="entry name" value="Zinc finger, CCHC-type"/>
    <property type="match status" value="1"/>
</dbReference>
<dbReference type="InterPro" id="IPR001878">
    <property type="entry name" value="Znf_CCHC"/>
</dbReference>
<keyword evidence="1" id="KW-0645">Protease</keyword>
<dbReference type="Gene3D" id="3.30.420.10">
    <property type="entry name" value="Ribonuclease H-like superfamily/Ribonuclease H"/>
    <property type="match status" value="1"/>
</dbReference>
<dbReference type="InterPro" id="IPR036397">
    <property type="entry name" value="RNaseH_sf"/>
</dbReference>
<dbReference type="Pfam" id="PF00098">
    <property type="entry name" value="zf-CCHC"/>
    <property type="match status" value="1"/>
</dbReference>
<evidence type="ECO:0000256" key="1">
    <source>
        <dbReference type="ARBA" id="ARBA00022670"/>
    </source>
</evidence>
<feature type="compositionally biased region" description="Polar residues" evidence="4">
    <location>
        <begin position="754"/>
        <end position="765"/>
    </location>
</feature>
<feature type="region of interest" description="Disordered" evidence="4">
    <location>
        <begin position="743"/>
        <end position="765"/>
    </location>
</feature>
<reference evidence="6" key="2">
    <citation type="submission" date="2022-01" db="EMBL/GenBank/DDBJ databases">
        <authorList>
            <person name="Yamashiro T."/>
            <person name="Shiraishi A."/>
            <person name="Satake H."/>
            <person name="Nakayama K."/>
        </authorList>
    </citation>
    <scope>NUCLEOTIDE SEQUENCE</scope>
</reference>
<evidence type="ECO:0000256" key="4">
    <source>
        <dbReference type="SAM" id="MobiDB-lite"/>
    </source>
</evidence>
<keyword evidence="2" id="KW-0863">Zinc-finger</keyword>
<dbReference type="SUPFAM" id="SSF53098">
    <property type="entry name" value="Ribonuclease H-like"/>
    <property type="match status" value="1"/>
</dbReference>
<protein>
    <submittedName>
        <fullName evidence="6">Retrovirus-related pol polyprotein from transposon TNT 1-94</fullName>
    </submittedName>
</protein>
<dbReference type="SMART" id="SM00343">
    <property type="entry name" value="ZnF_C2HC"/>
    <property type="match status" value="1"/>
</dbReference>
<evidence type="ECO:0000313" key="7">
    <source>
        <dbReference type="Proteomes" id="UP001151760"/>
    </source>
</evidence>
<dbReference type="PANTHER" id="PTHR42648">
    <property type="entry name" value="TRANSPOSASE, PUTATIVE-RELATED"/>
    <property type="match status" value="1"/>
</dbReference>
<sequence>MIVAGDRETVGSPVVQQNGIQCFNCKGFGHYARECRKPKRVKDYAYHKEKMMMCKQAEQGVPLQAEQADWLEDTDEEIDEQELEAHYSYMAKIQEVSPEESSSTSQPLEQVQNHDENDVFANVRRHSEQPESINDTYVLEKDDSNVIPDSSNICTNDNQVDQNAAECVDERAALANLIANLTLDTEENKTVLKQLKKANASLTQELKECKTNLDETSRALGEATSSRDSCLIALQTKQTELEKYTALNDRTSDYKILQTKLNETLGLLALKDIDIQEGLKTKTYEISVVNQKHDELVKKSLLTRSQFEGQLKEKSKVISDLKVKEGKDIDTMIEMDKQIKFLNEILYKRNQSIQTIHMLAPKCATYNGRSTFANPKYLKIAQSEKPRLYEIPYDTSDPANRFCPNGEETVTLEKESRSKLDKDKVKPYDYTYQNSLYETFKPPSKTYLDQLEHAKTVRKTMWRKTFNRTKPNIAKNVSFLPVSKSISKSRQVYNEMTNNFNHFRTICEQAWSNHTNSAFPNPTAKSMEVLIKTLLMPLSNKTILDSHCFVHELKTEMHDDLEYVKSLEKEIDELESKKANFSNIYDLLLEECVSKDVTCSYLHSLSDLNANTELQCLYLHKVKECECLAQKLSKQTESVNNEVHNKLLKSFAKLEKHSISLELSLQHCKEQMKNNPVCKENASNVFRKEREQYHEIQDLKAQMQDKNMVINELKKLILVTKGKSVETQFDKPSVVRQPNAQRIPKPSVLGKPTPFSNSPEMRSFQTKQSVNKTNVSDGLFKQVTQQNLPQNRKQAEIHSNVLKPGMNTNPHVSKSSGVNHTTSVSRPQLKCYQVKDKVVPNNSQVKFKKKEVEDHHRISSISKKTKSVTACNDSSTSRTSNVNVVCAECGKCVFKSNHDACVSRYLNDVNARTKKPEVVPISASKPKRKVNKSVATPHKKIVASDTTIQKSKSYYKELYENTNQEWKWWIAKKCPSGYTWTQKPLRTKKIWMPKIRKEDVSTSISPTIDIVSRITNIVQLILFIVDSGCTKHMTGNLKLLCNFVEKFLGTVHFRNDQFALILGYGDLNQGNVMIKWVYYVEGLNHNLFSVGQFCDADLEVAFRKSTCFVRDLQGNDLLTEALYAYFKEEGIEHQNSTPRTPEQNSVVERRNYTHVETSTPQTPEQNGVVERRNRTLVEAARTMLSASKLHFQRDIVFYTIGMITLIVGSIHIKFDEIKEMMSDHNSSDLAPQRQEMSVENVASGLVQEIGEPSSRKIDDIDVHLFQLQNDSLPTDPEMCMFSASTVSILERRTLRRDMADSTWIKAMQDELHQFRQSFPIYQMDVKIEFLNGPLKEEVYVLCQEGFVDQDHQKKYFLLRKSFVWVKSKLQEPGYDELSNFLKSKGFTKATSGGIQFLGDKLVSGCLKKQNRHSNVFSRWPEYVALSAKLFSSNWMKDTHFKIMASNTTTIPLFCDS</sequence>
<dbReference type="InterPro" id="IPR054722">
    <property type="entry name" value="PolX-like_BBD"/>
</dbReference>
<dbReference type="InterPro" id="IPR012337">
    <property type="entry name" value="RNaseH-like_sf"/>
</dbReference>
<dbReference type="SUPFAM" id="SSF57756">
    <property type="entry name" value="Retrovirus zinc finger-like domains"/>
    <property type="match status" value="1"/>
</dbReference>
<keyword evidence="2" id="KW-0862">Zinc</keyword>
<reference evidence="6" key="1">
    <citation type="journal article" date="2022" name="Int. J. Mol. Sci.">
        <title>Draft Genome of Tanacetum Coccineum: Genomic Comparison of Closely Related Tanacetum-Family Plants.</title>
        <authorList>
            <person name="Yamashiro T."/>
            <person name="Shiraishi A."/>
            <person name="Nakayama K."/>
            <person name="Satake H."/>
        </authorList>
    </citation>
    <scope>NUCLEOTIDE SEQUENCE</scope>
</reference>
<proteinExistence type="predicted"/>
<keyword evidence="3" id="KW-0175">Coiled coil</keyword>
<keyword evidence="7" id="KW-1185">Reference proteome</keyword>
<dbReference type="InterPro" id="IPR036875">
    <property type="entry name" value="Znf_CCHC_sf"/>
</dbReference>
<accession>A0ABQ5EMQ8</accession>